<keyword evidence="4" id="KW-0812">Transmembrane</keyword>
<name>A0ABM1SE20_LIMPO</name>
<dbReference type="Proteomes" id="UP000694941">
    <property type="component" value="Unplaced"/>
</dbReference>
<feature type="region of interest" description="Disordered" evidence="3">
    <location>
        <begin position="437"/>
        <end position="473"/>
    </location>
</feature>
<dbReference type="PANTHER" id="PTHR24366:SF96">
    <property type="entry name" value="LEUCINE RICH REPEAT CONTAINING 53"/>
    <property type="match status" value="1"/>
</dbReference>
<feature type="compositionally biased region" description="Low complexity" evidence="3">
    <location>
        <begin position="742"/>
        <end position="761"/>
    </location>
</feature>
<dbReference type="RefSeq" id="XP_022241874.1">
    <property type="nucleotide sequence ID" value="XM_022386166.1"/>
</dbReference>
<dbReference type="Pfam" id="PF13855">
    <property type="entry name" value="LRR_8"/>
    <property type="match status" value="3"/>
</dbReference>
<keyword evidence="4" id="KW-1133">Transmembrane helix</keyword>
<protein>
    <submittedName>
        <fullName evidence="7 8">Vasorin-like</fullName>
    </submittedName>
</protein>
<dbReference type="InterPro" id="IPR032675">
    <property type="entry name" value="LRR_dom_sf"/>
</dbReference>
<evidence type="ECO:0000313" key="8">
    <source>
        <dbReference type="RefSeq" id="XP_022241875.1"/>
    </source>
</evidence>
<evidence type="ECO:0000256" key="5">
    <source>
        <dbReference type="SAM" id="SignalP"/>
    </source>
</evidence>
<dbReference type="PROSITE" id="PS51450">
    <property type="entry name" value="LRR"/>
    <property type="match status" value="1"/>
</dbReference>
<dbReference type="SUPFAM" id="SSF52058">
    <property type="entry name" value="L domain-like"/>
    <property type="match status" value="1"/>
</dbReference>
<evidence type="ECO:0000313" key="7">
    <source>
        <dbReference type="RefSeq" id="XP_022241874.1"/>
    </source>
</evidence>
<feature type="region of interest" description="Disordered" evidence="3">
    <location>
        <begin position="698"/>
        <end position="800"/>
    </location>
</feature>
<reference evidence="7 8" key="1">
    <citation type="submission" date="2025-05" db="UniProtKB">
        <authorList>
            <consortium name="RefSeq"/>
        </authorList>
    </citation>
    <scope>IDENTIFICATION</scope>
    <source>
        <tissue evidence="7 8">Muscle</tissue>
    </source>
</reference>
<feature type="signal peptide" evidence="5">
    <location>
        <begin position="1"/>
        <end position="19"/>
    </location>
</feature>
<keyword evidence="6" id="KW-1185">Reference proteome</keyword>
<feature type="transmembrane region" description="Helical" evidence="4">
    <location>
        <begin position="608"/>
        <end position="632"/>
    </location>
</feature>
<keyword evidence="2" id="KW-0677">Repeat</keyword>
<feature type="compositionally biased region" description="Polar residues" evidence="3">
    <location>
        <begin position="698"/>
        <end position="725"/>
    </location>
</feature>
<evidence type="ECO:0000256" key="1">
    <source>
        <dbReference type="ARBA" id="ARBA00022614"/>
    </source>
</evidence>
<accession>A0ABM1SE20</accession>
<evidence type="ECO:0000256" key="3">
    <source>
        <dbReference type="SAM" id="MobiDB-lite"/>
    </source>
</evidence>
<evidence type="ECO:0000256" key="4">
    <source>
        <dbReference type="SAM" id="Phobius"/>
    </source>
</evidence>
<dbReference type="SMART" id="SM00369">
    <property type="entry name" value="LRR_TYP"/>
    <property type="match status" value="7"/>
</dbReference>
<evidence type="ECO:0000256" key="2">
    <source>
        <dbReference type="ARBA" id="ARBA00022737"/>
    </source>
</evidence>
<sequence>MKLFETSLIFLSWISICYCQCPWSRELLDLHSDCICAFNSVQRLSIQCSPVNFPRLMSALHTSVQNIPIDLMYVSNGSIATIEDGTFHGLDIQSLHLANSKISNLSLKAFEGLETTLTSLNLHNNLLTEIPIQQIGRLTTLKQLDLSHNKLTNVPDGAFQNLPLATLKLSDNKLKISDGAFKGLQGTLKTLNLKSSGLESMPKAIQKLSALSFLDVAQNQLSSLEPGFLQDLHSLTAINMERNRLLKVDSKAFRGVNDSLSSLSLLNNLLVEFPVDAVSSLTKLRVLDLGFNGIRILPEDAFKNNLHLTLLALDGNPISTVPLVAFQHLKSSLRGISIGGPYLECDCRIRWIVEWVRDNDLQVTSREKNPQFCGKPESLQRRNFFQLSPTELQCENEPQITTLKTTTYTPSDAVVTEPPRSKEPKFLPYPVQSFPSTSKTYSPAIDLGQPVQPKRKTTATFPSYQTTPSPTTRLTETQTSLTSRSSGIVAVDSSSAGTKIPYPVIEEVKIRDAFRTGNSIMVEWDSNSSNLLGFQVVYRVFGEEQFTRGPSLVASQRQYAIPNVPTDDCVIVCVVTLEDIPNLSVDAIPYSQCREIKNSESRHALDKIVIAGSAAVCGVIIIAVIIFVCCYCRKQKKEKPTLPPPTTGAPAVKSEHEWESASMYSGRSIPRPRMYQSDPNGSINHSFIMDDNRSHLSHYSQVPNGHVSNRPTADGQSHRSYTQLSHRFGDHLSLGNPDIRKSQQSLSQLSGHHSFLGSHISAPPKKKKTRRDNKRITSASSVHSLTEYESDWNGKSDNWKDQDVDIYVGRTHVAPPHGKYRKDYGAR</sequence>
<organism evidence="6 8">
    <name type="scientific">Limulus polyphemus</name>
    <name type="common">Atlantic horseshoe crab</name>
    <dbReference type="NCBI Taxonomy" id="6850"/>
    <lineage>
        <taxon>Eukaryota</taxon>
        <taxon>Metazoa</taxon>
        <taxon>Ecdysozoa</taxon>
        <taxon>Arthropoda</taxon>
        <taxon>Chelicerata</taxon>
        <taxon>Merostomata</taxon>
        <taxon>Xiphosura</taxon>
        <taxon>Limulidae</taxon>
        <taxon>Limulus</taxon>
    </lineage>
</organism>
<dbReference type="GeneID" id="111085822"/>
<dbReference type="RefSeq" id="XP_022241875.1">
    <property type="nucleotide sequence ID" value="XM_022386167.1"/>
</dbReference>
<dbReference type="PANTHER" id="PTHR24366">
    <property type="entry name" value="IG(IMMUNOGLOBULIN) AND LRR(LEUCINE RICH REPEAT) DOMAINS"/>
    <property type="match status" value="1"/>
</dbReference>
<feature type="chain" id="PRO_5045023153" evidence="5">
    <location>
        <begin position="20"/>
        <end position="827"/>
    </location>
</feature>
<keyword evidence="1" id="KW-0433">Leucine-rich repeat</keyword>
<proteinExistence type="predicted"/>
<dbReference type="InterPro" id="IPR001611">
    <property type="entry name" value="Leu-rich_rpt"/>
</dbReference>
<dbReference type="Gene3D" id="3.80.10.10">
    <property type="entry name" value="Ribonuclease Inhibitor"/>
    <property type="match status" value="2"/>
</dbReference>
<keyword evidence="5" id="KW-0732">Signal</keyword>
<dbReference type="InterPro" id="IPR003591">
    <property type="entry name" value="Leu-rich_rpt_typical-subtyp"/>
</dbReference>
<keyword evidence="4" id="KW-0472">Membrane</keyword>
<feature type="compositionally biased region" description="Basic residues" evidence="3">
    <location>
        <begin position="764"/>
        <end position="773"/>
    </location>
</feature>
<gene>
    <name evidence="7 8" type="primary">LOC111085822</name>
</gene>
<evidence type="ECO:0000313" key="6">
    <source>
        <dbReference type="Proteomes" id="UP000694941"/>
    </source>
</evidence>
<dbReference type="SMART" id="SM00365">
    <property type="entry name" value="LRR_SD22"/>
    <property type="match status" value="3"/>
</dbReference>